<feature type="region of interest" description="Disordered" evidence="1">
    <location>
        <begin position="749"/>
        <end position="810"/>
    </location>
</feature>
<feature type="region of interest" description="Disordered" evidence="1">
    <location>
        <begin position="100"/>
        <end position="165"/>
    </location>
</feature>
<reference evidence="2" key="1">
    <citation type="journal article" date="2021" name="Nat. Commun.">
        <title>Genetic determinants of endophytism in the Arabidopsis root mycobiome.</title>
        <authorList>
            <person name="Mesny F."/>
            <person name="Miyauchi S."/>
            <person name="Thiergart T."/>
            <person name="Pickel B."/>
            <person name="Atanasova L."/>
            <person name="Karlsson M."/>
            <person name="Huettel B."/>
            <person name="Barry K.W."/>
            <person name="Haridas S."/>
            <person name="Chen C."/>
            <person name="Bauer D."/>
            <person name="Andreopoulos W."/>
            <person name="Pangilinan J."/>
            <person name="LaButti K."/>
            <person name="Riley R."/>
            <person name="Lipzen A."/>
            <person name="Clum A."/>
            <person name="Drula E."/>
            <person name="Henrissat B."/>
            <person name="Kohler A."/>
            <person name="Grigoriev I.V."/>
            <person name="Martin F.M."/>
            <person name="Hacquard S."/>
        </authorList>
    </citation>
    <scope>NUCLEOTIDE SEQUENCE</scope>
    <source>
        <strain evidence="2">FSSC 5 MPI-SDFR-AT-0091</strain>
    </source>
</reference>
<gene>
    <name evidence="2" type="ORF">B0J15DRAFT_141110</name>
</gene>
<dbReference type="AlphaFoldDB" id="A0A9P9K0C7"/>
<dbReference type="EMBL" id="JAGTJS010000021">
    <property type="protein sequence ID" value="KAH7239666.1"/>
    <property type="molecule type" value="Genomic_DNA"/>
</dbReference>
<sequence>MKGYADYGPGQLCANVGSTDTWCGRAPTSQSSVARGGSDEGMSAAPATEFLGVCSGMGPGPTPPIGDPGIELDGKYSRQLTPIRPRVRLPEISHLVNFPKIPPIPRPGGPVDHPKESAEDSGYGSIAERARFSNSKPKEEAGGRAPMQSTGVDDDAETTYSKATNERPAQTHDFVHELANDIYEKLKLFVNPDDWSLVSRSLPELLKAFAIRIGSDGASQASRGVMYTIHKEHRNIANQLKNLLLDPVEDLEAPRADGDTDLDIMSLQDKMDMWHKQTPMQESAPESSELFQNVTDDDSNMTASLMYIKMVLESEHYHWLIQSLKTELSLDRGKTEPSSERVSVLQQILSMFPRGSISKKRYPADHHAVFQFPAQLTRRTWRTRFLFSHPLVVTPDCQNLQFTGILAYVNQTWPSFGEEVLSFFERAFEHCHTRPTIRSTFLANNAQLDKLFDPACLLIRVTGPAYSIAEVGEELAWLAAAISNPPYSIYDDVVLNHSSVTCLGSHSGASYPPQWKSQGGLDRLFSTFPGLGGLGQNDEDASRSKHPATSNEAFVGIQIGVSHEHGHHPKGQWGSLWGPLLGFHPTVVTGYPIARKPKGCPGFELSYPLLQFARDTGLGHHDRLKDSIILAGRANGVFYWHEKHSCRCSTNHFLDTHGDDLDMELSDSVLANGRHVMCHCELYMEMEDEETSPGSSSNLSNSFTSGILSVSSDSIDVDRKESGGPGFYFFKELLRHIILEYLSQAPIDGGSSTSDLRPLPLGARSSTSHGGSSGHIRPRKRHRGNEESEDDENVLQPRKSPQGPPPSSLEKPRFLACPFWKLDPDKHWECFLKKLTTVSYVKQHLKRRHTPTFYCQRCFMIFSKKDPCDQHVFGKPCEPRSQASLEGISIEQRDAVFKKSKGTAVEEQWYAIWDILFPGESRPLSIYVDTDQSQDFLMLREFSQTQGESIFRKTVRDSGKVLRTDVSEQDVREIFRRAIHLMFEGFLQREHPTPAEASSQAKGLVLNNSGPQGVITDNDSGVMLASHSSHGSNADHLAITAIPENNNGGTPAIEAIESVVQPQADPVDSLQVLEAFNINVQEDWGVLRDTESVFTGANWDELCHSMFVQGDAAEIDAGLGFDTSRQS</sequence>
<accession>A0A9P9K0C7</accession>
<protein>
    <submittedName>
        <fullName evidence="2">Uncharacterized protein</fullName>
    </submittedName>
</protein>
<organism evidence="2 3">
    <name type="scientific">Fusarium solani</name>
    <name type="common">Filamentous fungus</name>
    <dbReference type="NCBI Taxonomy" id="169388"/>
    <lineage>
        <taxon>Eukaryota</taxon>
        <taxon>Fungi</taxon>
        <taxon>Dikarya</taxon>
        <taxon>Ascomycota</taxon>
        <taxon>Pezizomycotina</taxon>
        <taxon>Sordariomycetes</taxon>
        <taxon>Hypocreomycetidae</taxon>
        <taxon>Hypocreales</taxon>
        <taxon>Nectriaceae</taxon>
        <taxon>Fusarium</taxon>
        <taxon>Fusarium solani species complex</taxon>
    </lineage>
</organism>
<feature type="compositionally biased region" description="Basic and acidic residues" evidence="1">
    <location>
        <begin position="128"/>
        <end position="142"/>
    </location>
</feature>
<evidence type="ECO:0000313" key="3">
    <source>
        <dbReference type="Proteomes" id="UP000736672"/>
    </source>
</evidence>
<dbReference type="OrthoDB" id="5105212at2759"/>
<dbReference type="PANTHER" id="PTHR38166">
    <property type="entry name" value="C2H2-TYPE DOMAIN-CONTAINING PROTEIN-RELATED"/>
    <property type="match status" value="1"/>
</dbReference>
<proteinExistence type="predicted"/>
<comment type="caution">
    <text evidence="2">The sequence shown here is derived from an EMBL/GenBank/DDBJ whole genome shotgun (WGS) entry which is preliminary data.</text>
</comment>
<keyword evidence="3" id="KW-1185">Reference proteome</keyword>
<evidence type="ECO:0000313" key="2">
    <source>
        <dbReference type="EMBL" id="KAH7239666.1"/>
    </source>
</evidence>
<dbReference type="Proteomes" id="UP000736672">
    <property type="component" value="Unassembled WGS sequence"/>
</dbReference>
<evidence type="ECO:0000256" key="1">
    <source>
        <dbReference type="SAM" id="MobiDB-lite"/>
    </source>
</evidence>
<dbReference type="PANTHER" id="PTHR38166:SF1">
    <property type="entry name" value="C2H2-TYPE DOMAIN-CONTAINING PROTEIN"/>
    <property type="match status" value="1"/>
</dbReference>
<name>A0A9P9K0C7_FUSSL</name>